<evidence type="ECO:0000256" key="6">
    <source>
        <dbReference type="ARBA" id="ARBA00023136"/>
    </source>
</evidence>
<keyword evidence="4 7" id="KW-0812">Transmembrane</keyword>
<dbReference type="RefSeq" id="WP_076087920.1">
    <property type="nucleotide sequence ID" value="NZ_CP019070.1"/>
</dbReference>
<evidence type="ECO:0000259" key="8">
    <source>
        <dbReference type="Pfam" id="PF00482"/>
    </source>
</evidence>
<dbReference type="OrthoDB" id="9805682at2"/>
<dbReference type="PANTHER" id="PTHR30012:SF0">
    <property type="entry name" value="TYPE II SECRETION SYSTEM PROTEIN F-RELATED"/>
    <property type="match status" value="1"/>
</dbReference>
<dbReference type="STRING" id="1850254.LPB137_10825"/>
<gene>
    <name evidence="9" type="ORF">LPB137_10825</name>
</gene>
<accession>A0A1P8KNX2</accession>
<evidence type="ECO:0000256" key="4">
    <source>
        <dbReference type="ARBA" id="ARBA00022692"/>
    </source>
</evidence>
<evidence type="ECO:0000256" key="3">
    <source>
        <dbReference type="ARBA" id="ARBA00022475"/>
    </source>
</evidence>
<evidence type="ECO:0000256" key="1">
    <source>
        <dbReference type="ARBA" id="ARBA00004651"/>
    </source>
</evidence>
<reference evidence="9 10" key="1">
    <citation type="submission" date="2017-01" db="EMBL/GenBank/DDBJ databases">
        <title>Genome sequencing of Arcobacter sp. LPB0137.</title>
        <authorList>
            <person name="Lee G.-W."/>
            <person name="Yi H."/>
        </authorList>
    </citation>
    <scope>NUCLEOTIDE SEQUENCE [LARGE SCALE GENOMIC DNA]</scope>
    <source>
        <strain evidence="9 10">LPB0137</strain>
    </source>
</reference>
<dbReference type="Proteomes" id="UP000186074">
    <property type="component" value="Chromosome"/>
</dbReference>
<dbReference type="PRINTS" id="PR00812">
    <property type="entry name" value="BCTERIALGSPF"/>
</dbReference>
<dbReference type="InterPro" id="IPR003004">
    <property type="entry name" value="GspF/PilC"/>
</dbReference>
<organism evidence="9 10">
    <name type="scientific">Poseidonibacter parvus</name>
    <dbReference type="NCBI Taxonomy" id="1850254"/>
    <lineage>
        <taxon>Bacteria</taxon>
        <taxon>Pseudomonadati</taxon>
        <taxon>Campylobacterota</taxon>
        <taxon>Epsilonproteobacteria</taxon>
        <taxon>Campylobacterales</taxon>
        <taxon>Arcobacteraceae</taxon>
        <taxon>Poseidonibacter</taxon>
    </lineage>
</organism>
<dbReference type="InterPro" id="IPR042094">
    <property type="entry name" value="T2SS_GspF_sf"/>
</dbReference>
<feature type="transmembrane region" description="Helical" evidence="7">
    <location>
        <begin position="368"/>
        <end position="389"/>
    </location>
</feature>
<keyword evidence="6 7" id="KW-0472">Membrane</keyword>
<evidence type="ECO:0000256" key="7">
    <source>
        <dbReference type="SAM" id="Phobius"/>
    </source>
</evidence>
<sequence>MKKYRLTFENSKGIQRKDINTSDISKEELPSNIISIKEIKNLDFQNLFDNKKQIKDKHLINVFYELNLMLSSNMTLLDSLNILIKNRKDKTILSFLNTLKTSLTSNSKISKELEIYKINYLVGSFFDISQDNGNINENIKALYELLKESNEIKKNFIKAITYPIILLISFFFSLISIFYFVIPKFKLIFEQSTTELPLATKVLLQVQYLFENYIVLILSIFPLAYFICYLFYKKDERFKYFIHKLLVKKIFLVKDIYLNMQLYKFFLLLDIMLKSKYEFHKSFISSKVLIKNKYLLDKMSLIDNLLQNGKGISHSFKKADIFNDIALNLINTGELSNSLDITVAEIKKIYKNRFNEKINLLTSIIEPFFLLGIMSLILWIVLAVFVPIWDMGNMIKG</sequence>
<comment type="subcellular location">
    <subcellularLocation>
        <location evidence="1">Cell membrane</location>
        <topology evidence="1">Multi-pass membrane protein</topology>
    </subcellularLocation>
</comment>
<feature type="transmembrane region" description="Helical" evidence="7">
    <location>
        <begin position="159"/>
        <end position="182"/>
    </location>
</feature>
<dbReference type="InterPro" id="IPR018076">
    <property type="entry name" value="T2SS_GspF_dom"/>
</dbReference>
<keyword evidence="3" id="KW-1003">Cell membrane</keyword>
<evidence type="ECO:0000313" key="9">
    <source>
        <dbReference type="EMBL" id="APW66304.1"/>
    </source>
</evidence>
<protein>
    <submittedName>
        <fullName evidence="9">Transformation system protein</fullName>
    </submittedName>
</protein>
<dbReference type="AlphaFoldDB" id="A0A1P8KNX2"/>
<keyword evidence="5 7" id="KW-1133">Transmembrane helix</keyword>
<dbReference type="EMBL" id="CP019070">
    <property type="protein sequence ID" value="APW66304.1"/>
    <property type="molecule type" value="Genomic_DNA"/>
</dbReference>
<evidence type="ECO:0000313" key="10">
    <source>
        <dbReference type="Proteomes" id="UP000186074"/>
    </source>
</evidence>
<evidence type="ECO:0000256" key="5">
    <source>
        <dbReference type="ARBA" id="ARBA00022989"/>
    </source>
</evidence>
<dbReference type="KEGG" id="alp:LPB137_10825"/>
<evidence type="ECO:0000256" key="2">
    <source>
        <dbReference type="ARBA" id="ARBA00005745"/>
    </source>
</evidence>
<dbReference type="GO" id="GO:0005886">
    <property type="term" value="C:plasma membrane"/>
    <property type="evidence" value="ECO:0007669"/>
    <property type="project" value="UniProtKB-SubCell"/>
</dbReference>
<feature type="transmembrane region" description="Helical" evidence="7">
    <location>
        <begin position="213"/>
        <end position="232"/>
    </location>
</feature>
<keyword evidence="10" id="KW-1185">Reference proteome</keyword>
<dbReference type="Gene3D" id="1.20.81.30">
    <property type="entry name" value="Type II secretion system (T2SS), domain F"/>
    <property type="match status" value="2"/>
</dbReference>
<dbReference type="Pfam" id="PF00482">
    <property type="entry name" value="T2SSF"/>
    <property type="match status" value="2"/>
</dbReference>
<proteinExistence type="inferred from homology"/>
<comment type="similarity">
    <text evidence="2">Belongs to the GSP F family.</text>
</comment>
<feature type="domain" description="Type II secretion system protein GspF" evidence="8">
    <location>
        <begin position="66"/>
        <end position="183"/>
    </location>
</feature>
<dbReference type="PANTHER" id="PTHR30012">
    <property type="entry name" value="GENERAL SECRETION PATHWAY PROTEIN"/>
    <property type="match status" value="1"/>
</dbReference>
<name>A0A1P8KNX2_9BACT</name>
<feature type="domain" description="Type II secretion system protein GspF" evidence="8">
    <location>
        <begin position="271"/>
        <end position="387"/>
    </location>
</feature>